<dbReference type="InterPro" id="IPR019819">
    <property type="entry name" value="Carboxylesterase_B_CS"/>
</dbReference>
<feature type="chain" id="PRO_5041485781" description="Carboxylic ester hydrolase" evidence="3">
    <location>
        <begin position="22"/>
        <end position="603"/>
    </location>
</feature>
<accession>A0AA40K988</accession>
<comment type="caution">
    <text evidence="6">The sequence shown here is derived from an EMBL/GenBank/DDBJ whole genome shotgun (WGS) entry which is preliminary data.</text>
</comment>
<dbReference type="AlphaFoldDB" id="A0AA40K988"/>
<sequence>MGVRRIVSLVACAILPLSVLTQDTAASTGTTASGAALDASRGAYPLLVDLGYGVYNGAHNSTTQLNVWKGIRFAASTSGANRWKAPRPPGGNRTVVQAATFGPKCPQSPPSVPTARFNPGDEDCLFLNVYAPILPRGKRVPVMIWIHPGGYGLLDGTQDMSEIINANNNGFLAVSIQYRLGAFGFLSSAEVKSKGVVNAGLLDQAFAFDWVQTHISKFGGDPAKVTIAGESAGAGSVMLHAMAGKGTLGSRVWQNGIAASPYGPSQYNYDDARPTQRYYDFGVKAGCGSSGAIFDCLVSKDTLTLQYASSNVSSSGTYATWAFLPVTDGTFITALPSVQLNQRRVNGRRMLVANNANEGPLFVPATIVTLDNLIAWLHLEFPNLSGAQIQQIIDAYPSSSSPADPSTLRIETNGRGPPYAINVSQVATGQQQRANNILAEATFVCPSYWMATAFTGMEKTAYHYQYSDPFAAHRADVTAYVGPATPNQGPEFTLAIRKIWGNFIMNNNPSIPNPVANGASSPHPGASNPASRWPEWTRVNSQLINLNETGGVPYQAAFGGVPVTQYMNPGLRNNFTQENAHQWELNRGQRCDFWKMMGPDVPH</sequence>
<evidence type="ECO:0000256" key="3">
    <source>
        <dbReference type="RuleBase" id="RU361235"/>
    </source>
</evidence>
<gene>
    <name evidence="6" type="ORF">B0T18DRAFT_408381</name>
</gene>
<evidence type="ECO:0000259" key="5">
    <source>
        <dbReference type="Pfam" id="PF00135"/>
    </source>
</evidence>
<feature type="region of interest" description="Disordered" evidence="4">
    <location>
        <begin position="514"/>
        <end position="533"/>
    </location>
</feature>
<evidence type="ECO:0000313" key="7">
    <source>
        <dbReference type="Proteomes" id="UP001172155"/>
    </source>
</evidence>
<dbReference type="EC" id="3.1.1.-" evidence="3"/>
<dbReference type="InterPro" id="IPR050309">
    <property type="entry name" value="Type-B_Carboxylest/Lipase"/>
</dbReference>
<keyword evidence="3" id="KW-0732">Signal</keyword>
<dbReference type="EMBL" id="JAUKUD010000003">
    <property type="protein sequence ID" value="KAK0750167.1"/>
    <property type="molecule type" value="Genomic_DNA"/>
</dbReference>
<evidence type="ECO:0000256" key="1">
    <source>
        <dbReference type="ARBA" id="ARBA00005964"/>
    </source>
</evidence>
<keyword evidence="2 3" id="KW-0378">Hydrolase</keyword>
<dbReference type="PROSITE" id="PS00941">
    <property type="entry name" value="CARBOXYLESTERASE_B_2"/>
    <property type="match status" value="1"/>
</dbReference>
<dbReference type="Proteomes" id="UP001172155">
    <property type="component" value="Unassembled WGS sequence"/>
</dbReference>
<reference evidence="6" key="1">
    <citation type="submission" date="2023-06" db="EMBL/GenBank/DDBJ databases">
        <title>Genome-scale phylogeny and comparative genomics of the fungal order Sordariales.</title>
        <authorList>
            <consortium name="Lawrence Berkeley National Laboratory"/>
            <person name="Hensen N."/>
            <person name="Bonometti L."/>
            <person name="Westerberg I."/>
            <person name="Brannstrom I.O."/>
            <person name="Guillou S."/>
            <person name="Cros-Aarteil S."/>
            <person name="Calhoun S."/>
            <person name="Haridas S."/>
            <person name="Kuo A."/>
            <person name="Mondo S."/>
            <person name="Pangilinan J."/>
            <person name="Riley R."/>
            <person name="LaButti K."/>
            <person name="Andreopoulos B."/>
            <person name="Lipzen A."/>
            <person name="Chen C."/>
            <person name="Yanf M."/>
            <person name="Daum C."/>
            <person name="Ng V."/>
            <person name="Clum A."/>
            <person name="Steindorff A."/>
            <person name="Ohm R."/>
            <person name="Martin F."/>
            <person name="Silar P."/>
            <person name="Natvig D."/>
            <person name="Lalanne C."/>
            <person name="Gautier V."/>
            <person name="Ament-velasquez S.L."/>
            <person name="Kruys A."/>
            <person name="Hutchinson M.I."/>
            <person name="Powell A.J."/>
            <person name="Barry K."/>
            <person name="Miller A.N."/>
            <person name="Grigoriev I.V."/>
            <person name="Debuchy R."/>
            <person name="Gladieux P."/>
            <person name="Thoren M.H."/>
            <person name="Johannesson H."/>
        </authorList>
    </citation>
    <scope>NUCLEOTIDE SEQUENCE</scope>
    <source>
        <strain evidence="6">SMH3187-1</strain>
    </source>
</reference>
<evidence type="ECO:0000256" key="4">
    <source>
        <dbReference type="SAM" id="MobiDB-lite"/>
    </source>
</evidence>
<dbReference type="PANTHER" id="PTHR11559">
    <property type="entry name" value="CARBOXYLESTERASE"/>
    <property type="match status" value="1"/>
</dbReference>
<evidence type="ECO:0000256" key="2">
    <source>
        <dbReference type="ARBA" id="ARBA00022801"/>
    </source>
</evidence>
<proteinExistence type="inferred from homology"/>
<feature type="signal peptide" evidence="3">
    <location>
        <begin position="1"/>
        <end position="21"/>
    </location>
</feature>
<evidence type="ECO:0000313" key="6">
    <source>
        <dbReference type="EMBL" id="KAK0750167.1"/>
    </source>
</evidence>
<dbReference type="InterPro" id="IPR002018">
    <property type="entry name" value="CarbesteraseB"/>
</dbReference>
<dbReference type="GO" id="GO:0016787">
    <property type="term" value="F:hydrolase activity"/>
    <property type="evidence" value="ECO:0007669"/>
    <property type="project" value="UniProtKB-KW"/>
</dbReference>
<dbReference type="PROSITE" id="PS00122">
    <property type="entry name" value="CARBOXYLESTERASE_B_1"/>
    <property type="match status" value="1"/>
</dbReference>
<name>A0AA40K988_9PEZI</name>
<dbReference type="Pfam" id="PF00135">
    <property type="entry name" value="COesterase"/>
    <property type="match status" value="1"/>
</dbReference>
<feature type="domain" description="Carboxylesterase type B" evidence="5">
    <location>
        <begin position="52"/>
        <end position="549"/>
    </location>
</feature>
<dbReference type="InterPro" id="IPR029058">
    <property type="entry name" value="AB_hydrolase_fold"/>
</dbReference>
<keyword evidence="7" id="KW-1185">Reference proteome</keyword>
<dbReference type="SUPFAM" id="SSF53474">
    <property type="entry name" value="alpha/beta-Hydrolases"/>
    <property type="match status" value="1"/>
</dbReference>
<dbReference type="InterPro" id="IPR019826">
    <property type="entry name" value="Carboxylesterase_B_AS"/>
</dbReference>
<dbReference type="Gene3D" id="3.40.50.1820">
    <property type="entry name" value="alpha/beta hydrolase"/>
    <property type="match status" value="1"/>
</dbReference>
<comment type="similarity">
    <text evidence="1 3">Belongs to the type-B carboxylesterase/lipase family.</text>
</comment>
<organism evidence="6 7">
    <name type="scientific">Schizothecium vesticola</name>
    <dbReference type="NCBI Taxonomy" id="314040"/>
    <lineage>
        <taxon>Eukaryota</taxon>
        <taxon>Fungi</taxon>
        <taxon>Dikarya</taxon>
        <taxon>Ascomycota</taxon>
        <taxon>Pezizomycotina</taxon>
        <taxon>Sordariomycetes</taxon>
        <taxon>Sordariomycetidae</taxon>
        <taxon>Sordariales</taxon>
        <taxon>Schizotheciaceae</taxon>
        <taxon>Schizothecium</taxon>
    </lineage>
</organism>
<protein>
    <recommendedName>
        <fullName evidence="3">Carboxylic ester hydrolase</fullName>
        <ecNumber evidence="3">3.1.1.-</ecNumber>
    </recommendedName>
</protein>